<organism evidence="1 2">
    <name type="scientific">Pararge aegeria aegeria</name>
    <dbReference type="NCBI Taxonomy" id="348720"/>
    <lineage>
        <taxon>Eukaryota</taxon>
        <taxon>Metazoa</taxon>
        <taxon>Ecdysozoa</taxon>
        <taxon>Arthropoda</taxon>
        <taxon>Hexapoda</taxon>
        <taxon>Insecta</taxon>
        <taxon>Pterygota</taxon>
        <taxon>Neoptera</taxon>
        <taxon>Endopterygota</taxon>
        <taxon>Lepidoptera</taxon>
        <taxon>Glossata</taxon>
        <taxon>Ditrysia</taxon>
        <taxon>Papilionoidea</taxon>
        <taxon>Nymphalidae</taxon>
        <taxon>Satyrinae</taxon>
        <taxon>Satyrini</taxon>
        <taxon>Parargina</taxon>
        <taxon>Pararge</taxon>
    </lineage>
</organism>
<dbReference type="Proteomes" id="UP000838756">
    <property type="component" value="Unassembled WGS sequence"/>
</dbReference>
<accession>A0A8S4RF72</accession>
<name>A0A8S4RF72_9NEOP</name>
<gene>
    <name evidence="1" type="primary">jg20055</name>
    <name evidence="1" type="ORF">PAEG_LOCUS11876</name>
</gene>
<dbReference type="OrthoDB" id="6921638at2759"/>
<reference evidence="1" key="1">
    <citation type="submission" date="2022-03" db="EMBL/GenBank/DDBJ databases">
        <authorList>
            <person name="Lindestad O."/>
        </authorList>
    </citation>
    <scope>NUCLEOTIDE SEQUENCE</scope>
</reference>
<comment type="caution">
    <text evidence="1">The sequence shown here is derived from an EMBL/GenBank/DDBJ whole genome shotgun (WGS) entry which is preliminary data.</text>
</comment>
<evidence type="ECO:0000313" key="1">
    <source>
        <dbReference type="EMBL" id="CAH2233976.1"/>
    </source>
</evidence>
<dbReference type="AlphaFoldDB" id="A0A8S4RF72"/>
<proteinExistence type="predicted"/>
<protein>
    <submittedName>
        <fullName evidence="1">Jg20055 protein</fullName>
    </submittedName>
</protein>
<keyword evidence="2" id="KW-1185">Reference proteome</keyword>
<evidence type="ECO:0000313" key="2">
    <source>
        <dbReference type="Proteomes" id="UP000838756"/>
    </source>
</evidence>
<dbReference type="EMBL" id="CAKXAJ010025016">
    <property type="protein sequence ID" value="CAH2233976.1"/>
    <property type="molecule type" value="Genomic_DNA"/>
</dbReference>
<sequence>MENADEFDSECSEYVTFAPSVLQLDERGTERCSATERCIQVHYFRSVAAAARPDRAPDPRLHFIDDAMWTAKNISCLA</sequence>